<feature type="domain" description="PIN" evidence="1">
    <location>
        <begin position="4"/>
        <end position="114"/>
    </location>
</feature>
<dbReference type="Pfam" id="PF01850">
    <property type="entry name" value="PIN"/>
    <property type="match status" value="1"/>
</dbReference>
<gene>
    <name evidence="2" type="ORF">XM38_018910</name>
</gene>
<evidence type="ECO:0000313" key="2">
    <source>
        <dbReference type="EMBL" id="ASC70942.1"/>
    </source>
</evidence>
<name>A0A1Z3HKU4_9CYAN</name>
<dbReference type="InterPro" id="IPR029060">
    <property type="entry name" value="PIN-like_dom_sf"/>
</dbReference>
<dbReference type="InterPro" id="IPR002716">
    <property type="entry name" value="PIN_dom"/>
</dbReference>
<dbReference type="SUPFAM" id="SSF88723">
    <property type="entry name" value="PIN domain-like"/>
    <property type="match status" value="1"/>
</dbReference>
<dbReference type="EMBL" id="CP021983">
    <property type="protein sequence ID" value="ASC70942.1"/>
    <property type="molecule type" value="Genomic_DNA"/>
</dbReference>
<dbReference type="Gene3D" id="3.40.50.1010">
    <property type="entry name" value="5'-nuclease"/>
    <property type="match status" value="1"/>
</dbReference>
<accession>A0A1Z3HKU4</accession>
<protein>
    <recommendedName>
        <fullName evidence="1">PIN domain-containing protein</fullName>
    </recommendedName>
</protein>
<proteinExistence type="predicted"/>
<keyword evidence="3" id="KW-1185">Reference proteome</keyword>
<reference evidence="2 3" key="1">
    <citation type="journal article" date="2016" name="Biochim. Biophys. Acta">
        <title>Characterization of red-shifted phycobilisomes isolated from the chlorophyll f-containing cyanobacterium Halomicronema hongdechloris.</title>
        <authorList>
            <person name="Li Y."/>
            <person name="Lin Y."/>
            <person name="Garvey C.J."/>
            <person name="Birch D."/>
            <person name="Corkery R.W."/>
            <person name="Loughlin P.C."/>
            <person name="Scheer H."/>
            <person name="Willows R.D."/>
            <person name="Chen M."/>
        </authorList>
    </citation>
    <scope>NUCLEOTIDE SEQUENCE [LARGE SCALE GENOMIC DNA]</scope>
    <source>
        <strain evidence="2 3">C2206</strain>
    </source>
</reference>
<dbReference type="AlphaFoldDB" id="A0A1Z3HKU4"/>
<evidence type="ECO:0000313" key="3">
    <source>
        <dbReference type="Proteomes" id="UP000191901"/>
    </source>
</evidence>
<evidence type="ECO:0000259" key="1">
    <source>
        <dbReference type="Pfam" id="PF01850"/>
    </source>
</evidence>
<dbReference type="OrthoDB" id="286092at2"/>
<organism evidence="2 3">
    <name type="scientific">Halomicronema hongdechloris C2206</name>
    <dbReference type="NCBI Taxonomy" id="1641165"/>
    <lineage>
        <taxon>Bacteria</taxon>
        <taxon>Bacillati</taxon>
        <taxon>Cyanobacteriota</taxon>
        <taxon>Cyanophyceae</taxon>
        <taxon>Nodosilineales</taxon>
        <taxon>Nodosilineaceae</taxon>
        <taxon>Halomicronema</taxon>
    </lineage>
</organism>
<dbReference type="KEGG" id="hhg:XM38_018910"/>
<dbReference type="CDD" id="cd18682">
    <property type="entry name" value="PIN_VapC-like"/>
    <property type="match status" value="1"/>
</dbReference>
<sequence>MSKVVLDASALLALVNQEPGQAIVAELLSRSWVSAVNASELVTDQGMSETEVQQVLTALNLQVVPFDERQGLMAGYLRSVTKHLGLSLGDRACLALGFLQWCKMITADKAWAKLELGVEIQVIR</sequence>
<dbReference type="Proteomes" id="UP000191901">
    <property type="component" value="Chromosome"/>
</dbReference>
<dbReference type="STRING" id="1641165.XM38_16585"/>